<comment type="caution">
    <text evidence="1">The sequence shown here is derived from an EMBL/GenBank/DDBJ whole genome shotgun (WGS) entry which is preliminary data.</text>
</comment>
<keyword evidence="2" id="KW-1185">Reference proteome</keyword>
<evidence type="ECO:0000313" key="2">
    <source>
        <dbReference type="Proteomes" id="UP000689195"/>
    </source>
</evidence>
<organism evidence="1 2">
    <name type="scientific">Paramecium pentaurelia</name>
    <dbReference type="NCBI Taxonomy" id="43138"/>
    <lineage>
        <taxon>Eukaryota</taxon>
        <taxon>Sar</taxon>
        <taxon>Alveolata</taxon>
        <taxon>Ciliophora</taxon>
        <taxon>Intramacronucleata</taxon>
        <taxon>Oligohymenophorea</taxon>
        <taxon>Peniculida</taxon>
        <taxon>Parameciidae</taxon>
        <taxon>Paramecium</taxon>
    </lineage>
</organism>
<protein>
    <submittedName>
        <fullName evidence="1">Uncharacterized protein</fullName>
    </submittedName>
</protein>
<dbReference type="EMBL" id="CAJJDO010000066">
    <property type="protein sequence ID" value="CAD8176839.1"/>
    <property type="molecule type" value="Genomic_DNA"/>
</dbReference>
<accession>A0A8S1VMG4</accession>
<evidence type="ECO:0000313" key="1">
    <source>
        <dbReference type="EMBL" id="CAD8176839.1"/>
    </source>
</evidence>
<reference evidence="1" key="1">
    <citation type="submission" date="2021-01" db="EMBL/GenBank/DDBJ databases">
        <authorList>
            <consortium name="Genoscope - CEA"/>
            <person name="William W."/>
        </authorList>
    </citation>
    <scope>NUCLEOTIDE SEQUENCE</scope>
</reference>
<dbReference type="AlphaFoldDB" id="A0A8S1VMG4"/>
<proteinExistence type="predicted"/>
<sequence length="60" mass="7037">MNQQQQNNTQNMNSRSFKYSISNGKRIKLKTWCNAIAINHNNTFMIVASDRNILAFQFKN</sequence>
<name>A0A8S1VMG4_9CILI</name>
<gene>
    <name evidence="1" type="ORF">PPENT_87.1.T0660012</name>
</gene>
<dbReference type="Proteomes" id="UP000689195">
    <property type="component" value="Unassembled WGS sequence"/>
</dbReference>